<dbReference type="AlphaFoldDB" id="A0A8C4Y8G6"/>
<evidence type="ECO:0000256" key="1">
    <source>
        <dbReference type="ARBA" id="ARBA00022729"/>
    </source>
</evidence>
<keyword evidence="4" id="KW-0675">Receptor</keyword>
<dbReference type="Proteomes" id="UP000694390">
    <property type="component" value="Unassembled WGS sequence"/>
</dbReference>
<dbReference type="PROSITE" id="PS51257">
    <property type="entry name" value="PROKAR_LIPOPROTEIN"/>
    <property type="match status" value="1"/>
</dbReference>
<keyword evidence="6" id="KW-1279">T cell receptor</keyword>
<keyword evidence="10" id="KW-1185">Reference proteome</keyword>
<dbReference type="PROSITE" id="PS50835">
    <property type="entry name" value="IG_LIKE"/>
    <property type="match status" value="1"/>
</dbReference>
<dbReference type="GO" id="GO:0042101">
    <property type="term" value="C:T cell receptor complex"/>
    <property type="evidence" value="ECO:0007669"/>
    <property type="project" value="UniProtKB-KW"/>
</dbReference>
<dbReference type="Ensembl" id="ENSGEVT00005022717.1">
    <property type="protein sequence ID" value="ENSGEVP00005021623.1"/>
    <property type="gene ID" value="ENSGEVG00005015395.1"/>
</dbReference>
<evidence type="ECO:0000313" key="9">
    <source>
        <dbReference type="Ensembl" id="ENSGEVP00005021623.1"/>
    </source>
</evidence>
<dbReference type="Gene3D" id="2.60.40.10">
    <property type="entry name" value="Immunoglobulins"/>
    <property type="match status" value="1"/>
</dbReference>
<evidence type="ECO:0000256" key="5">
    <source>
        <dbReference type="ARBA" id="ARBA00023319"/>
    </source>
</evidence>
<reference evidence="9" key="2">
    <citation type="submission" date="2025-09" db="UniProtKB">
        <authorList>
            <consortium name="Ensembl"/>
        </authorList>
    </citation>
    <scope>IDENTIFICATION</scope>
</reference>
<organism evidence="9 10">
    <name type="scientific">Gopherus evgoodei</name>
    <name type="common">Goodes thornscrub tortoise</name>
    <dbReference type="NCBI Taxonomy" id="1825980"/>
    <lineage>
        <taxon>Eukaryota</taxon>
        <taxon>Metazoa</taxon>
        <taxon>Chordata</taxon>
        <taxon>Craniata</taxon>
        <taxon>Vertebrata</taxon>
        <taxon>Euteleostomi</taxon>
        <taxon>Archelosauria</taxon>
        <taxon>Testudinata</taxon>
        <taxon>Testudines</taxon>
        <taxon>Cryptodira</taxon>
        <taxon>Durocryptodira</taxon>
        <taxon>Testudinoidea</taxon>
        <taxon>Testudinidae</taxon>
        <taxon>Gopherus</taxon>
    </lineage>
</organism>
<evidence type="ECO:0000256" key="4">
    <source>
        <dbReference type="ARBA" id="ARBA00023170"/>
    </source>
</evidence>
<sequence length="121" mass="13572">MRTEQAHLLLLHLPLSTGVSCQIEVGQSPPSLTRSQGEISILTCSYSGTVSYIQWYRLFPGESPVFLLKKRNEAGERFFFSLEKSKSSVSLRITALELGDAAIYFCAFSRDTHSVEINREP</sequence>
<dbReference type="PANTHER" id="PTHR19343">
    <property type="entry name" value="T CELL RECEPTOR ALPHA VARIABLE 1-2"/>
    <property type="match status" value="1"/>
</dbReference>
<keyword evidence="1 7" id="KW-0732">Signal</keyword>
<evidence type="ECO:0000256" key="6">
    <source>
        <dbReference type="ARBA" id="ARBA00043266"/>
    </source>
</evidence>
<feature type="domain" description="Ig-like" evidence="8">
    <location>
        <begin position="14"/>
        <end position="118"/>
    </location>
</feature>
<dbReference type="InterPro" id="IPR003599">
    <property type="entry name" value="Ig_sub"/>
</dbReference>
<dbReference type="SMART" id="SM00406">
    <property type="entry name" value="IGv"/>
    <property type="match status" value="1"/>
</dbReference>
<dbReference type="SUPFAM" id="SSF48726">
    <property type="entry name" value="Immunoglobulin"/>
    <property type="match status" value="1"/>
</dbReference>
<feature type="chain" id="PRO_5034489706" description="Ig-like domain-containing protein" evidence="7">
    <location>
        <begin position="22"/>
        <end position="121"/>
    </location>
</feature>
<accession>A0A8C4Y8G6</accession>
<evidence type="ECO:0000313" key="10">
    <source>
        <dbReference type="Proteomes" id="UP000694390"/>
    </source>
</evidence>
<keyword evidence="3" id="KW-1064">Adaptive immunity</keyword>
<dbReference type="InterPro" id="IPR051006">
    <property type="entry name" value="TCR_variable_domain"/>
</dbReference>
<dbReference type="OrthoDB" id="8947657at2759"/>
<dbReference type="GeneTree" id="ENSGT01000000220685"/>
<dbReference type="GO" id="GO:0042605">
    <property type="term" value="F:peptide antigen binding"/>
    <property type="evidence" value="ECO:0007669"/>
    <property type="project" value="TreeGrafter"/>
</dbReference>
<dbReference type="Pfam" id="PF07686">
    <property type="entry name" value="V-set"/>
    <property type="match status" value="1"/>
</dbReference>
<dbReference type="SMART" id="SM00409">
    <property type="entry name" value="IG"/>
    <property type="match status" value="1"/>
</dbReference>
<dbReference type="InterPro" id="IPR013783">
    <property type="entry name" value="Ig-like_fold"/>
</dbReference>
<evidence type="ECO:0000256" key="7">
    <source>
        <dbReference type="SAM" id="SignalP"/>
    </source>
</evidence>
<reference evidence="9" key="1">
    <citation type="submission" date="2025-08" db="UniProtKB">
        <authorList>
            <consortium name="Ensembl"/>
        </authorList>
    </citation>
    <scope>IDENTIFICATION</scope>
</reference>
<dbReference type="PANTHER" id="PTHR19343:SF0">
    <property type="entry name" value="T CELL RECEPTOR ALPHA VARIABLE 23_DELTA VARIABLE 6"/>
    <property type="match status" value="1"/>
</dbReference>
<dbReference type="GO" id="GO:0002250">
    <property type="term" value="P:adaptive immune response"/>
    <property type="evidence" value="ECO:0007669"/>
    <property type="project" value="UniProtKB-KW"/>
</dbReference>
<keyword evidence="2" id="KW-0391">Immunity</keyword>
<evidence type="ECO:0000259" key="8">
    <source>
        <dbReference type="PROSITE" id="PS50835"/>
    </source>
</evidence>
<protein>
    <recommendedName>
        <fullName evidence="8">Ig-like domain-containing protein</fullName>
    </recommendedName>
</protein>
<dbReference type="InterPro" id="IPR007110">
    <property type="entry name" value="Ig-like_dom"/>
</dbReference>
<evidence type="ECO:0000256" key="2">
    <source>
        <dbReference type="ARBA" id="ARBA00022859"/>
    </source>
</evidence>
<dbReference type="InterPro" id="IPR036179">
    <property type="entry name" value="Ig-like_dom_sf"/>
</dbReference>
<feature type="signal peptide" evidence="7">
    <location>
        <begin position="1"/>
        <end position="21"/>
    </location>
</feature>
<proteinExistence type="predicted"/>
<evidence type="ECO:0000256" key="3">
    <source>
        <dbReference type="ARBA" id="ARBA00023130"/>
    </source>
</evidence>
<keyword evidence="5" id="KW-0393">Immunoglobulin domain</keyword>
<name>A0A8C4Y8G6_9SAUR</name>
<dbReference type="InterPro" id="IPR013106">
    <property type="entry name" value="Ig_V-set"/>
</dbReference>